<evidence type="ECO:0000256" key="1">
    <source>
        <dbReference type="ARBA" id="ARBA00010681"/>
    </source>
</evidence>
<comment type="function">
    <text evidence="3">Covalently attaches a chromophore to Cys residue(s) of phycobiliproteins.</text>
</comment>
<reference evidence="4" key="1">
    <citation type="submission" date="2021-04" db="EMBL/GenBank/DDBJ databases">
        <title>Genome sequence of Woronichinia naegeliana from Washington state freshwater lake bloom.</title>
        <authorList>
            <person name="Dreher T.W."/>
        </authorList>
    </citation>
    <scope>NUCLEOTIDE SEQUENCE</scope>
    <source>
        <strain evidence="4">WA131</strain>
    </source>
</reference>
<keyword evidence="2 3" id="KW-0456">Lyase</keyword>
<proteinExistence type="inferred from homology"/>
<gene>
    <name evidence="3" type="primary">cpcS</name>
    <name evidence="4" type="ORF">KA717_24980</name>
</gene>
<organism evidence="4">
    <name type="scientific">Woronichinia naegeliana WA131</name>
    <dbReference type="NCBI Taxonomy" id="2824559"/>
    <lineage>
        <taxon>Bacteria</taxon>
        <taxon>Bacillati</taxon>
        <taxon>Cyanobacteriota</taxon>
        <taxon>Cyanophyceae</taxon>
        <taxon>Synechococcales</taxon>
        <taxon>Coelosphaeriaceae</taxon>
        <taxon>Woronichinia</taxon>
    </lineage>
</organism>
<name>A0A977KST8_9CYAN</name>
<accession>A0A977KST8</accession>
<dbReference type="EC" id="4.-.-.-" evidence="3"/>
<protein>
    <recommendedName>
        <fullName evidence="3">Chromophore lyase CpcS/CpeS</fullName>
        <ecNumber evidence="3">4.-.-.-</ecNumber>
    </recommendedName>
</protein>
<dbReference type="EMBL" id="CP073041">
    <property type="protein sequence ID" value="UXE59164.1"/>
    <property type="molecule type" value="Genomic_DNA"/>
</dbReference>
<dbReference type="AlphaFoldDB" id="A0A977KST8"/>
<dbReference type="InterPro" id="IPR018536">
    <property type="entry name" value="CpcS/CpeS"/>
</dbReference>
<dbReference type="InterPro" id="IPR012674">
    <property type="entry name" value="Calycin"/>
</dbReference>
<sequence>MEIQDFLTLWEGKWFSQRSNYDFNRNVAESHKSELTIETLAFNHPTVVEFAQSQDIPTSEQILGLQMGWDNSVDWGKPKQTGSLLYLFLPHPEHSHHGQLRRSPLKIGQKALVGKYLFAVDESLTLILEQGPLQIEERLWFASPNLRLRTSLVLQNHQFSHSAFYTEIRKLPPTKTE</sequence>
<dbReference type="Proteomes" id="UP001065613">
    <property type="component" value="Chromosome"/>
</dbReference>
<dbReference type="KEGG" id="wna:KA717_24980"/>
<dbReference type="CDD" id="cd16339">
    <property type="entry name" value="CpcS"/>
    <property type="match status" value="1"/>
</dbReference>
<dbReference type="Gene3D" id="2.40.128.20">
    <property type="match status" value="1"/>
</dbReference>
<dbReference type="GO" id="GO:0017006">
    <property type="term" value="P:protein-tetrapyrrole linkage"/>
    <property type="evidence" value="ECO:0007669"/>
    <property type="project" value="UniProtKB-UniRule"/>
</dbReference>
<dbReference type="HAMAP" id="MF_01459">
    <property type="entry name" value="Chrphore_lyase_CpxS"/>
    <property type="match status" value="1"/>
</dbReference>
<evidence type="ECO:0000256" key="2">
    <source>
        <dbReference type="ARBA" id="ARBA00023239"/>
    </source>
</evidence>
<evidence type="ECO:0000313" key="4">
    <source>
        <dbReference type="EMBL" id="UXE59164.1"/>
    </source>
</evidence>
<dbReference type="Pfam" id="PF09367">
    <property type="entry name" value="CpeS"/>
    <property type="match status" value="1"/>
</dbReference>
<comment type="similarity">
    <text evidence="1 3">Belongs to the CpcS/CpeS biliprotein lyase family.</text>
</comment>
<evidence type="ECO:0000256" key="3">
    <source>
        <dbReference type="HAMAP-Rule" id="MF_01459"/>
    </source>
</evidence>
<dbReference type="GO" id="GO:0016829">
    <property type="term" value="F:lyase activity"/>
    <property type="evidence" value="ECO:0007669"/>
    <property type="project" value="UniProtKB-KW"/>
</dbReference>